<dbReference type="SUPFAM" id="SSF53649">
    <property type="entry name" value="Alkaline phosphatase-like"/>
    <property type="match status" value="1"/>
</dbReference>
<evidence type="ECO:0000313" key="2">
    <source>
        <dbReference type="Proteomes" id="UP000178606"/>
    </source>
</evidence>
<dbReference type="Pfam" id="PF01663">
    <property type="entry name" value="Phosphodiest"/>
    <property type="match status" value="1"/>
</dbReference>
<dbReference type="InterPro" id="IPR002591">
    <property type="entry name" value="Phosphodiest/P_Trfase"/>
</dbReference>
<dbReference type="AlphaFoldDB" id="A0A1F6CQ77"/>
<dbReference type="InterPro" id="IPR017850">
    <property type="entry name" value="Alkaline_phosphatase_core_sf"/>
</dbReference>
<evidence type="ECO:0008006" key="3">
    <source>
        <dbReference type="Google" id="ProtNLM"/>
    </source>
</evidence>
<dbReference type="GO" id="GO:0016787">
    <property type="term" value="F:hydrolase activity"/>
    <property type="evidence" value="ECO:0007669"/>
    <property type="project" value="UniProtKB-ARBA"/>
</dbReference>
<reference evidence="1 2" key="1">
    <citation type="journal article" date="2016" name="Nat. Commun.">
        <title>Thousands of microbial genomes shed light on interconnected biogeochemical processes in an aquifer system.</title>
        <authorList>
            <person name="Anantharaman K."/>
            <person name="Brown C.T."/>
            <person name="Hug L.A."/>
            <person name="Sharon I."/>
            <person name="Castelle C.J."/>
            <person name="Probst A.J."/>
            <person name="Thomas B.C."/>
            <person name="Singh A."/>
            <person name="Wilkins M.J."/>
            <person name="Karaoz U."/>
            <person name="Brodie E.L."/>
            <person name="Williams K.H."/>
            <person name="Hubbard S.S."/>
            <person name="Banfield J.F."/>
        </authorList>
    </citation>
    <scope>NUCLEOTIDE SEQUENCE [LARGE SCALE GENOMIC DNA]</scope>
    <source>
        <strain evidence="2">RIFCSPLOWO2_12_FULL_64_10</strain>
    </source>
</reference>
<sequence>MFKSCLFFLADGARPDVLEDLLRRGDLPNIASCLVEPGSYRRATTAFPSTTGPAYLPFLTGRFPGPCGVPGIRWFDRARYGRWGMWGRGSCRSYVGGGSYQMNRDLDPSARTLFEVFDRPACIFSSVNRGAGFIGNRTKVLHSMFWLYAHFTDRWDRVDEATLGLVRSALRRRPDFVYAVFPGVDEYAHLRGPFSEAALGAYRTLDRAVGEVCGLLRREGRLSETLLALSSDHGLSDTHTHFDPGDFLNSRGYRTLHYPLVARNRATAAYMVSVNAMAHVYLAGPEGWGGRLCYDAIRGGREDLVRTFLGREEIDLVIGQRTNGEVCVASQRGEAFIREDEAGGIHYRTAGGDPLGYGPMPACFSRDECLDLTFDTPHPDAPVQVLQIFRSGRTGDLVLSARRGYDLRSNDYEHPEHHASHGSLDREHMLVPVAINVRVNRERLRTVDLFPTILRLTGRENGLVVDGKAVV</sequence>
<dbReference type="PANTHER" id="PTHR10151:SF120">
    <property type="entry name" value="BIS(5'-ADENOSYL)-TRIPHOSPHATASE"/>
    <property type="match status" value="1"/>
</dbReference>
<name>A0A1F6CQ77_HANXR</name>
<dbReference type="Proteomes" id="UP000178606">
    <property type="component" value="Unassembled WGS sequence"/>
</dbReference>
<organism evidence="1 2">
    <name type="scientific">Handelsmanbacteria sp. (strain RIFCSPLOWO2_12_FULL_64_10)</name>
    <dbReference type="NCBI Taxonomy" id="1817868"/>
    <lineage>
        <taxon>Bacteria</taxon>
        <taxon>Candidatus Handelsmaniibacteriota</taxon>
    </lineage>
</organism>
<dbReference type="EMBL" id="MFKF01000188">
    <property type="protein sequence ID" value="OGG51285.1"/>
    <property type="molecule type" value="Genomic_DNA"/>
</dbReference>
<proteinExistence type="predicted"/>
<comment type="caution">
    <text evidence="1">The sequence shown here is derived from an EMBL/GenBank/DDBJ whole genome shotgun (WGS) entry which is preliminary data.</text>
</comment>
<gene>
    <name evidence="1" type="ORF">A3F84_22635</name>
</gene>
<dbReference type="Gene3D" id="3.40.720.10">
    <property type="entry name" value="Alkaline Phosphatase, subunit A"/>
    <property type="match status" value="1"/>
</dbReference>
<dbReference type="PANTHER" id="PTHR10151">
    <property type="entry name" value="ECTONUCLEOTIDE PYROPHOSPHATASE/PHOSPHODIESTERASE"/>
    <property type="match status" value="1"/>
</dbReference>
<evidence type="ECO:0000313" key="1">
    <source>
        <dbReference type="EMBL" id="OGG51285.1"/>
    </source>
</evidence>
<accession>A0A1F6CQ77</accession>
<protein>
    <recommendedName>
        <fullName evidence="3">Phosphodiesterase</fullName>
    </recommendedName>
</protein>